<reference evidence="3" key="1">
    <citation type="journal article" date="2013" name="Genome Biol. Evol.">
        <title>The genome sequence of Streptomyces lividans 66 reveals a novel tRNA-dependent peptide biosynthetic system within a metal-related genomic island.</title>
        <authorList>
            <person name="Cruz-Morales P."/>
            <person name="Vijgenboom E."/>
            <person name="Iruegas-Bocardo F."/>
            <person name="Girard G."/>
            <person name="Yanez-Guerra L.A."/>
            <person name="Ramos-Aboites H.E."/>
            <person name="Pernodet J.L."/>
            <person name="Anne J."/>
            <person name="van Wezel G.P."/>
            <person name="Barona-Gomez F."/>
        </authorList>
    </citation>
    <scope>NUCLEOTIDE SEQUENCE [LARGE SCALE GENOMIC DNA]</scope>
    <source>
        <strain evidence="3">1326</strain>
    </source>
</reference>
<organism evidence="2 3">
    <name type="scientific">Streptomyces lividans 1326</name>
    <dbReference type="NCBI Taxonomy" id="1200984"/>
    <lineage>
        <taxon>Bacteria</taxon>
        <taxon>Bacillati</taxon>
        <taxon>Actinomycetota</taxon>
        <taxon>Actinomycetes</taxon>
        <taxon>Kitasatosporales</taxon>
        <taxon>Streptomycetaceae</taxon>
        <taxon>Streptomyces</taxon>
    </lineage>
</organism>
<dbReference type="Proteomes" id="UP000014062">
    <property type="component" value="Chromosome"/>
</dbReference>
<feature type="region of interest" description="Disordered" evidence="1">
    <location>
        <begin position="29"/>
        <end position="58"/>
    </location>
</feature>
<protein>
    <submittedName>
        <fullName evidence="2">Uncharacterized protein</fullName>
    </submittedName>
</protein>
<dbReference type="AlphaFoldDB" id="A0A7U9E065"/>
<gene>
    <name evidence="2" type="ORF">SLI_5655</name>
</gene>
<evidence type="ECO:0000256" key="1">
    <source>
        <dbReference type="SAM" id="MobiDB-lite"/>
    </source>
</evidence>
<dbReference type="EMBL" id="CM001889">
    <property type="protein sequence ID" value="EOY50363.1"/>
    <property type="molecule type" value="Genomic_DNA"/>
</dbReference>
<accession>A0A7U9E065</accession>
<evidence type="ECO:0000313" key="2">
    <source>
        <dbReference type="EMBL" id="EOY50363.1"/>
    </source>
</evidence>
<evidence type="ECO:0000313" key="3">
    <source>
        <dbReference type="Proteomes" id="UP000014062"/>
    </source>
</evidence>
<sequence length="58" mass="6025">MCRAPAGTTLPALPHTALSLLVRARRRVCKGSGQPDPKPSPSISDSPGCRAAREVTVS</sequence>
<name>A0A7U9E065_STRLI</name>
<proteinExistence type="predicted"/>